<protein>
    <submittedName>
        <fullName evidence="1">Uncharacterized protein</fullName>
    </submittedName>
</protein>
<gene>
    <name evidence="1" type="ORF">EVAR_5607_1</name>
</gene>
<dbReference type="AlphaFoldDB" id="A0A4C1U2W6"/>
<proteinExistence type="predicted"/>
<comment type="caution">
    <text evidence="1">The sequence shown here is derived from an EMBL/GenBank/DDBJ whole genome shotgun (WGS) entry which is preliminary data.</text>
</comment>
<name>A0A4C1U2W6_EUMVA</name>
<evidence type="ECO:0000313" key="2">
    <source>
        <dbReference type="Proteomes" id="UP000299102"/>
    </source>
</evidence>
<dbReference type="EMBL" id="BGZK01000115">
    <property type="protein sequence ID" value="GBP20176.1"/>
    <property type="molecule type" value="Genomic_DNA"/>
</dbReference>
<keyword evidence="2" id="KW-1185">Reference proteome</keyword>
<sequence length="137" mass="14789">MFKLLYYSTSFTYEGRTITAMDAPNPLQFIDGVSACTYVLYTLQSKERGLALHIFDDRAGRYESSAPCCRCSTAILIDAFDGGDVAAPLQTPMRKRAKSCCIVNCSVDAALCSIRAKSQALTSANGRTAPTEPSTVP</sequence>
<organism evidence="1 2">
    <name type="scientific">Eumeta variegata</name>
    <name type="common">Bagworm moth</name>
    <name type="synonym">Eumeta japonica</name>
    <dbReference type="NCBI Taxonomy" id="151549"/>
    <lineage>
        <taxon>Eukaryota</taxon>
        <taxon>Metazoa</taxon>
        <taxon>Ecdysozoa</taxon>
        <taxon>Arthropoda</taxon>
        <taxon>Hexapoda</taxon>
        <taxon>Insecta</taxon>
        <taxon>Pterygota</taxon>
        <taxon>Neoptera</taxon>
        <taxon>Endopterygota</taxon>
        <taxon>Lepidoptera</taxon>
        <taxon>Glossata</taxon>
        <taxon>Ditrysia</taxon>
        <taxon>Tineoidea</taxon>
        <taxon>Psychidae</taxon>
        <taxon>Oiketicinae</taxon>
        <taxon>Eumeta</taxon>
    </lineage>
</organism>
<evidence type="ECO:0000313" key="1">
    <source>
        <dbReference type="EMBL" id="GBP20176.1"/>
    </source>
</evidence>
<dbReference type="Proteomes" id="UP000299102">
    <property type="component" value="Unassembled WGS sequence"/>
</dbReference>
<accession>A0A4C1U2W6</accession>
<reference evidence="1 2" key="1">
    <citation type="journal article" date="2019" name="Commun. Biol.">
        <title>The bagworm genome reveals a unique fibroin gene that provides high tensile strength.</title>
        <authorList>
            <person name="Kono N."/>
            <person name="Nakamura H."/>
            <person name="Ohtoshi R."/>
            <person name="Tomita M."/>
            <person name="Numata K."/>
            <person name="Arakawa K."/>
        </authorList>
    </citation>
    <scope>NUCLEOTIDE SEQUENCE [LARGE SCALE GENOMIC DNA]</scope>
</reference>